<evidence type="ECO:0000313" key="2">
    <source>
        <dbReference type="EMBL" id="CAG8807117.1"/>
    </source>
</evidence>
<feature type="region of interest" description="Disordered" evidence="1">
    <location>
        <begin position="73"/>
        <end position="115"/>
    </location>
</feature>
<comment type="caution">
    <text evidence="2">The sequence shown here is derived from an EMBL/GenBank/DDBJ whole genome shotgun (WGS) entry which is preliminary data.</text>
</comment>
<evidence type="ECO:0000256" key="1">
    <source>
        <dbReference type="SAM" id="MobiDB-lite"/>
    </source>
</evidence>
<feature type="compositionally biased region" description="Low complexity" evidence="1">
    <location>
        <begin position="26"/>
        <end position="47"/>
    </location>
</feature>
<sequence length="235" mass="26387">MVCNPWKITVDGQLRQPGHKNIPLHTTATTPATTTSTITTPASSNTTGRQRPEVNIDPQRSWNEQFNNTLAKVTQPDNSHSSTSQASTSTSHTASSQHLHRSTNTPQPRTTEQADQDIQTTALTNQAIPASAATKLPVLKSGSRKYPSIDYTQDHINELCLQQSFHAVMAYDEDRRVTAVTNRNSTLLDRDTEVEGRNFDATTVKKQRLNAYRTTRLDTEWPDGRQLCINWNRRF</sequence>
<name>A0ABN7VYK8_GIGMA</name>
<feature type="region of interest" description="Disordered" evidence="1">
    <location>
        <begin position="17"/>
        <end position="60"/>
    </location>
</feature>
<reference evidence="2 3" key="1">
    <citation type="submission" date="2021-06" db="EMBL/GenBank/DDBJ databases">
        <authorList>
            <person name="Kallberg Y."/>
            <person name="Tangrot J."/>
            <person name="Rosling A."/>
        </authorList>
    </citation>
    <scope>NUCLEOTIDE SEQUENCE [LARGE SCALE GENOMIC DNA]</scope>
    <source>
        <strain evidence="2 3">120-4 pot B 10/14</strain>
    </source>
</reference>
<feature type="non-terminal residue" evidence="2">
    <location>
        <position position="235"/>
    </location>
</feature>
<feature type="compositionally biased region" description="Polar residues" evidence="1">
    <location>
        <begin position="102"/>
        <end position="115"/>
    </location>
</feature>
<proteinExistence type="predicted"/>
<feature type="compositionally biased region" description="Low complexity" evidence="1">
    <location>
        <begin position="79"/>
        <end position="97"/>
    </location>
</feature>
<protein>
    <submittedName>
        <fullName evidence="2">10916_t:CDS:1</fullName>
    </submittedName>
</protein>
<evidence type="ECO:0000313" key="3">
    <source>
        <dbReference type="Proteomes" id="UP000789901"/>
    </source>
</evidence>
<organism evidence="2 3">
    <name type="scientific">Gigaspora margarita</name>
    <dbReference type="NCBI Taxonomy" id="4874"/>
    <lineage>
        <taxon>Eukaryota</taxon>
        <taxon>Fungi</taxon>
        <taxon>Fungi incertae sedis</taxon>
        <taxon>Mucoromycota</taxon>
        <taxon>Glomeromycotina</taxon>
        <taxon>Glomeromycetes</taxon>
        <taxon>Diversisporales</taxon>
        <taxon>Gigasporaceae</taxon>
        <taxon>Gigaspora</taxon>
    </lineage>
</organism>
<gene>
    <name evidence="2" type="ORF">GMARGA_LOCUS24434</name>
</gene>
<keyword evidence="3" id="KW-1185">Reference proteome</keyword>
<dbReference type="Proteomes" id="UP000789901">
    <property type="component" value="Unassembled WGS sequence"/>
</dbReference>
<accession>A0ABN7VYK8</accession>
<dbReference type="EMBL" id="CAJVQB010025761">
    <property type="protein sequence ID" value="CAG8807117.1"/>
    <property type="molecule type" value="Genomic_DNA"/>
</dbReference>